<dbReference type="InterPro" id="IPR011989">
    <property type="entry name" value="ARM-like"/>
</dbReference>
<feature type="non-terminal residue" evidence="1">
    <location>
        <position position="73"/>
    </location>
</feature>
<keyword evidence="2" id="KW-1185">Reference proteome</keyword>
<dbReference type="Pfam" id="PF18816">
    <property type="entry name" value="Importin_rep_5"/>
    <property type="match status" value="1"/>
</dbReference>
<dbReference type="Proteomes" id="UP000479000">
    <property type="component" value="Unassembled WGS sequence"/>
</dbReference>
<reference evidence="1 2" key="1">
    <citation type="submission" date="2020-02" db="EMBL/GenBank/DDBJ databases">
        <authorList>
            <person name="Ferguson B K."/>
        </authorList>
    </citation>
    <scope>NUCLEOTIDE SEQUENCE [LARGE SCALE GENOMIC DNA]</scope>
</reference>
<proteinExistence type="predicted"/>
<evidence type="ECO:0000313" key="1">
    <source>
        <dbReference type="EMBL" id="CAB0016134.1"/>
    </source>
</evidence>
<dbReference type="InterPro" id="IPR040928">
    <property type="entry name" value="Importin_rep_5"/>
</dbReference>
<feature type="non-terminal residue" evidence="1">
    <location>
        <position position="1"/>
    </location>
</feature>
<dbReference type="EMBL" id="CADCXU010030001">
    <property type="protein sequence ID" value="CAB0016134.1"/>
    <property type="molecule type" value="Genomic_DNA"/>
</dbReference>
<dbReference type="OrthoDB" id="543373at2759"/>
<sequence>LSWLPVWEDTDEAPHVYGYLCSLIESNNAIILGPSSSNIPRLIAIIAEAFHRDAIPTDHPVAQRMIGIIRQIQ</sequence>
<organism evidence="1 2">
    <name type="scientific">Nesidiocoris tenuis</name>
    <dbReference type="NCBI Taxonomy" id="355587"/>
    <lineage>
        <taxon>Eukaryota</taxon>
        <taxon>Metazoa</taxon>
        <taxon>Ecdysozoa</taxon>
        <taxon>Arthropoda</taxon>
        <taxon>Hexapoda</taxon>
        <taxon>Insecta</taxon>
        <taxon>Pterygota</taxon>
        <taxon>Neoptera</taxon>
        <taxon>Paraneoptera</taxon>
        <taxon>Hemiptera</taxon>
        <taxon>Heteroptera</taxon>
        <taxon>Panheteroptera</taxon>
        <taxon>Cimicomorpha</taxon>
        <taxon>Miridae</taxon>
        <taxon>Dicyphina</taxon>
        <taxon>Nesidiocoris</taxon>
    </lineage>
</organism>
<evidence type="ECO:0000313" key="2">
    <source>
        <dbReference type="Proteomes" id="UP000479000"/>
    </source>
</evidence>
<dbReference type="AlphaFoldDB" id="A0A6H5HP01"/>
<gene>
    <name evidence="1" type="ORF">NTEN_LOCUS20426</name>
</gene>
<name>A0A6H5HP01_9HEMI</name>
<accession>A0A6H5HP01</accession>
<dbReference type="Gene3D" id="1.25.10.10">
    <property type="entry name" value="Leucine-rich Repeat Variant"/>
    <property type="match status" value="1"/>
</dbReference>
<protein>
    <submittedName>
        <fullName evidence="1">Uncharacterized protein</fullName>
    </submittedName>
</protein>